<dbReference type="Proteomes" id="UP000616151">
    <property type="component" value="Unassembled WGS sequence"/>
</dbReference>
<gene>
    <name evidence="1" type="ORF">JHL16_02550</name>
</gene>
<keyword evidence="2" id="KW-1185">Reference proteome</keyword>
<proteinExistence type="predicted"/>
<dbReference type="EMBL" id="JAENHL010000004">
    <property type="protein sequence ID" value="MBK1865217.1"/>
    <property type="molecule type" value="Genomic_DNA"/>
</dbReference>
<organism evidence="1 2">
    <name type="scientific">Taklimakanibacter albus</name>
    <dbReference type="NCBI Taxonomy" id="2800327"/>
    <lineage>
        <taxon>Bacteria</taxon>
        <taxon>Pseudomonadati</taxon>
        <taxon>Pseudomonadota</taxon>
        <taxon>Alphaproteobacteria</taxon>
        <taxon>Hyphomicrobiales</taxon>
        <taxon>Aestuariivirgaceae</taxon>
        <taxon>Taklimakanibacter</taxon>
    </lineage>
</organism>
<sequence>MDQRTPLTAQRDAVLDRIVDICLSAGPTDVQTDKYFTNTSRIVKAHGDSEVTFAVFMRRRVVAALEPTIRLINRLAPGTKVKRFFNEGDLVPSEKKMMEITGSMAKLSEIETLLLQKTGIPCVSANNAYEMCRAIPTAGFMDMHARHASGAEMNILAAYGAATGSEAAKRADPKVKGFIGSSQDLTAPLFGADAGMGTMPHALVGYAGGDVLEAMKLFQATIPDATTLVALVDYTGEEITDSLRCAKWFYEEAKLDKLGKTFGVRLDTHGGRFAEGLDYEKSVERVGQWLGVSGEYNIVEQVLGGRAFQLDPGNILVDKVRRILFGKGVSVAAIIHARLALDEAGYRDAQIVGSSGFDPQKCQVMGAAKAPLDIVGTGSFLPATLSETYATADIIAYDGVRRVKVGREFLFD</sequence>
<protein>
    <submittedName>
        <fullName evidence="1">Uncharacterized protein</fullName>
    </submittedName>
</protein>
<name>A0ACC5QXX7_9HYPH</name>
<accession>A0ACC5QXX7</accession>
<evidence type="ECO:0000313" key="1">
    <source>
        <dbReference type="EMBL" id="MBK1865217.1"/>
    </source>
</evidence>
<evidence type="ECO:0000313" key="2">
    <source>
        <dbReference type="Proteomes" id="UP000616151"/>
    </source>
</evidence>
<reference evidence="1" key="1">
    <citation type="submission" date="2021-01" db="EMBL/GenBank/DDBJ databases">
        <authorList>
            <person name="Sun Q."/>
        </authorList>
    </citation>
    <scope>NUCLEOTIDE SEQUENCE</scope>
    <source>
        <strain evidence="1">YIM B02566</strain>
    </source>
</reference>
<comment type="caution">
    <text evidence="1">The sequence shown here is derived from an EMBL/GenBank/DDBJ whole genome shotgun (WGS) entry which is preliminary data.</text>
</comment>